<reference evidence="3 4" key="1">
    <citation type="submission" date="2013-12" db="EMBL/GenBank/DDBJ databases">
        <title>Comparative genomics of Petrotoga isolates.</title>
        <authorList>
            <person name="Nesbo C.L."/>
            <person name="Charchuk R."/>
            <person name="Chow K."/>
        </authorList>
    </citation>
    <scope>NUCLEOTIDE SEQUENCE [LARGE SCALE GENOMIC DNA]</scope>
    <source>
        <strain evidence="3 4">DSM 13574</strain>
    </source>
</reference>
<dbReference type="GO" id="GO:0005524">
    <property type="term" value="F:ATP binding"/>
    <property type="evidence" value="ECO:0007669"/>
    <property type="project" value="InterPro"/>
</dbReference>
<feature type="domain" description="Endonuclease GajA/Old nuclease/RecF-like AAA" evidence="1">
    <location>
        <begin position="1"/>
        <end position="144"/>
    </location>
</feature>
<comment type="caution">
    <text evidence="3">The sequence shown here is derived from an EMBL/GenBank/DDBJ whole genome shotgun (WGS) entry which is preliminary data.</text>
</comment>
<organism evidence="3 4">
    <name type="scientific">Petrotoga olearia DSM 13574</name>
    <dbReference type="NCBI Taxonomy" id="1122955"/>
    <lineage>
        <taxon>Bacteria</taxon>
        <taxon>Thermotogati</taxon>
        <taxon>Thermotogota</taxon>
        <taxon>Thermotogae</taxon>
        <taxon>Petrotogales</taxon>
        <taxon>Petrotogaceae</taxon>
        <taxon>Petrotoga</taxon>
    </lineage>
</organism>
<evidence type="ECO:0000259" key="1">
    <source>
        <dbReference type="Pfam" id="PF13175"/>
    </source>
</evidence>
<evidence type="ECO:0000313" key="3">
    <source>
        <dbReference type="EMBL" id="PNR95874.1"/>
    </source>
</evidence>
<dbReference type="PANTHER" id="PTHR40396:SF1">
    <property type="entry name" value="ATPASE AAA-TYPE CORE DOMAIN-CONTAINING PROTEIN"/>
    <property type="match status" value="1"/>
</dbReference>
<sequence>MAIKRIRVRNFKSFKDLEVELGKFNVLIGANASGKSNFIRIFEFLRDIVKHGLDNAISMQGGSEYLRNISIGSSEDFSLEVVSDQEFRELIRFEEKGSLGMKTYETIYKFTINFNKTGSEFKILEDKITQKCKFVRLEGKKEELQEKEELGEGEILFSNVEGELKVDIKLPAELPITKDDIFPRILREEKIPPKTLLIELPLFPFIFPPLEGIFGDVSIYDFDPKLFKKAVPITGKMELEENGENLAIVLKNILEDKEKERKLSNLVRDLLPFVNKLDIEKFADKSLLFKLEEIYAQKQYLPSPLISDGTINITALVIALYFEKKLLTIIEEPERNIHPSLISGVVQMLKEASQKKQIIVTTHNPEMVRHTDLESILLISRDKEGFSNISRPFEKEEVKTFLKNDIGIEELYVQDLLEA</sequence>
<dbReference type="InterPro" id="IPR041685">
    <property type="entry name" value="AAA_GajA/Old/RecF-like"/>
</dbReference>
<evidence type="ECO:0000259" key="2">
    <source>
        <dbReference type="Pfam" id="PF13304"/>
    </source>
</evidence>
<dbReference type="Pfam" id="PF13304">
    <property type="entry name" value="AAA_21"/>
    <property type="match status" value="1"/>
</dbReference>
<feature type="domain" description="ATPase AAA-type core" evidence="2">
    <location>
        <begin position="247"/>
        <end position="367"/>
    </location>
</feature>
<protein>
    <submittedName>
        <fullName evidence="3">ATPase</fullName>
    </submittedName>
</protein>
<dbReference type="Proteomes" id="UP000236434">
    <property type="component" value="Unassembled WGS sequence"/>
</dbReference>
<dbReference type="PIRSF" id="PIRSF029347">
    <property type="entry name" value="RecF"/>
    <property type="match status" value="1"/>
</dbReference>
<gene>
    <name evidence="3" type="ORF">X929_06805</name>
</gene>
<dbReference type="InterPro" id="IPR003959">
    <property type="entry name" value="ATPase_AAA_core"/>
</dbReference>
<dbReference type="AlphaFoldDB" id="A0A2K1NZA4"/>
<dbReference type="Gene3D" id="3.40.50.300">
    <property type="entry name" value="P-loop containing nucleotide triphosphate hydrolases"/>
    <property type="match status" value="2"/>
</dbReference>
<dbReference type="SUPFAM" id="SSF52540">
    <property type="entry name" value="P-loop containing nucleoside triphosphate hydrolases"/>
    <property type="match status" value="1"/>
</dbReference>
<name>A0A2K1NZA4_9BACT</name>
<dbReference type="PANTHER" id="PTHR40396">
    <property type="entry name" value="ATPASE-LIKE PROTEIN"/>
    <property type="match status" value="1"/>
</dbReference>
<accession>A0A2K1NZA4</accession>
<proteinExistence type="predicted"/>
<evidence type="ECO:0000313" key="4">
    <source>
        <dbReference type="Proteomes" id="UP000236434"/>
    </source>
</evidence>
<dbReference type="InterPro" id="IPR014555">
    <property type="entry name" value="RecF-like"/>
</dbReference>
<dbReference type="RefSeq" id="WP_103067247.1">
    <property type="nucleotide sequence ID" value="NZ_AZRL01000017.1"/>
</dbReference>
<dbReference type="InterPro" id="IPR027417">
    <property type="entry name" value="P-loop_NTPase"/>
</dbReference>
<dbReference type="GO" id="GO:0016887">
    <property type="term" value="F:ATP hydrolysis activity"/>
    <property type="evidence" value="ECO:0007669"/>
    <property type="project" value="InterPro"/>
</dbReference>
<dbReference type="Pfam" id="PF13175">
    <property type="entry name" value="AAA_15"/>
    <property type="match status" value="1"/>
</dbReference>
<dbReference type="EMBL" id="AZRL01000017">
    <property type="protein sequence ID" value="PNR95874.1"/>
    <property type="molecule type" value="Genomic_DNA"/>
</dbReference>
<dbReference type="OrthoDB" id="48840at2"/>